<accession>A0ABW8A0J0</accession>
<dbReference type="Proteomes" id="UP001612928">
    <property type="component" value="Unassembled WGS sequence"/>
</dbReference>
<sequence length="128" mass="13172">MTATDKSPTFLRIALLLQTLALLLQAVTAGLLLSSPGGRAAHAASAIAVAVTVLLHLVAALVIRRRDVILPAVGMLVMTLAQMALGMAHQKTLHVPLGVLMFGGSMLQLARVWAGRRGAASTATATTA</sequence>
<organism evidence="2 3">
    <name type="scientific">Nonomuraea indica</name>
    <dbReference type="NCBI Taxonomy" id="1581193"/>
    <lineage>
        <taxon>Bacteria</taxon>
        <taxon>Bacillati</taxon>
        <taxon>Actinomycetota</taxon>
        <taxon>Actinomycetes</taxon>
        <taxon>Streptosporangiales</taxon>
        <taxon>Streptosporangiaceae</taxon>
        <taxon>Nonomuraea</taxon>
    </lineage>
</organism>
<comment type="caution">
    <text evidence="2">The sequence shown here is derived from an EMBL/GenBank/DDBJ whole genome shotgun (WGS) entry which is preliminary data.</text>
</comment>
<gene>
    <name evidence="2" type="ORF">ACIBP5_10060</name>
</gene>
<keyword evidence="1" id="KW-1133">Transmembrane helix</keyword>
<feature type="transmembrane region" description="Helical" evidence="1">
    <location>
        <begin position="68"/>
        <end position="87"/>
    </location>
</feature>
<evidence type="ECO:0000313" key="3">
    <source>
        <dbReference type="Proteomes" id="UP001612928"/>
    </source>
</evidence>
<keyword evidence="1" id="KW-0472">Membrane</keyword>
<dbReference type="EMBL" id="JBITMB010000002">
    <property type="protein sequence ID" value="MFI7440295.1"/>
    <property type="molecule type" value="Genomic_DNA"/>
</dbReference>
<feature type="transmembrane region" description="Helical" evidence="1">
    <location>
        <begin position="39"/>
        <end position="61"/>
    </location>
</feature>
<keyword evidence="1" id="KW-0812">Transmembrane</keyword>
<evidence type="ECO:0000313" key="2">
    <source>
        <dbReference type="EMBL" id="MFI7440295.1"/>
    </source>
</evidence>
<keyword evidence="3" id="KW-1185">Reference proteome</keyword>
<evidence type="ECO:0000256" key="1">
    <source>
        <dbReference type="SAM" id="Phobius"/>
    </source>
</evidence>
<dbReference type="RefSeq" id="WP_397020005.1">
    <property type="nucleotide sequence ID" value="NZ_JBITMB010000002.1"/>
</dbReference>
<feature type="transmembrane region" description="Helical" evidence="1">
    <location>
        <begin position="93"/>
        <end position="114"/>
    </location>
</feature>
<protein>
    <submittedName>
        <fullName evidence="2">Uncharacterized protein</fullName>
    </submittedName>
</protein>
<reference evidence="2 3" key="1">
    <citation type="submission" date="2024-10" db="EMBL/GenBank/DDBJ databases">
        <title>The Natural Products Discovery Center: Release of the First 8490 Sequenced Strains for Exploring Actinobacteria Biosynthetic Diversity.</title>
        <authorList>
            <person name="Kalkreuter E."/>
            <person name="Kautsar S.A."/>
            <person name="Yang D."/>
            <person name="Bader C.D."/>
            <person name="Teijaro C.N."/>
            <person name="Fluegel L."/>
            <person name="Davis C.M."/>
            <person name="Simpson J.R."/>
            <person name="Lauterbach L."/>
            <person name="Steele A.D."/>
            <person name="Gui C."/>
            <person name="Meng S."/>
            <person name="Li G."/>
            <person name="Viehrig K."/>
            <person name="Ye F."/>
            <person name="Su P."/>
            <person name="Kiefer A.F."/>
            <person name="Nichols A."/>
            <person name="Cepeda A.J."/>
            <person name="Yan W."/>
            <person name="Fan B."/>
            <person name="Jiang Y."/>
            <person name="Adhikari A."/>
            <person name="Zheng C.-J."/>
            <person name="Schuster L."/>
            <person name="Cowan T.M."/>
            <person name="Smanski M.J."/>
            <person name="Chevrette M.G."/>
            <person name="De Carvalho L.P.S."/>
            <person name="Shen B."/>
        </authorList>
    </citation>
    <scope>NUCLEOTIDE SEQUENCE [LARGE SCALE GENOMIC DNA]</scope>
    <source>
        <strain evidence="2 3">NPDC049503</strain>
    </source>
</reference>
<proteinExistence type="predicted"/>
<name>A0ABW8A0J0_9ACTN</name>